<keyword evidence="4" id="KW-1185">Reference proteome</keyword>
<feature type="compositionally biased region" description="Basic and acidic residues" evidence="1">
    <location>
        <begin position="524"/>
        <end position="537"/>
    </location>
</feature>
<proteinExistence type="predicted"/>
<feature type="compositionally biased region" description="Basic and acidic residues" evidence="1">
    <location>
        <begin position="546"/>
        <end position="555"/>
    </location>
</feature>
<evidence type="ECO:0000313" key="4">
    <source>
        <dbReference type="Proteomes" id="UP000309340"/>
    </source>
</evidence>
<reference evidence="3 4" key="1">
    <citation type="submission" date="2017-03" db="EMBL/GenBank/DDBJ databases">
        <title>Genomes of endolithic fungi from Antarctica.</title>
        <authorList>
            <person name="Coleine C."/>
            <person name="Masonjones S."/>
            <person name="Stajich J.E."/>
        </authorList>
    </citation>
    <scope>NUCLEOTIDE SEQUENCE [LARGE SCALE GENOMIC DNA]</scope>
    <source>
        <strain evidence="3 4">CCFEE 5184</strain>
    </source>
</reference>
<gene>
    <name evidence="3" type="ORF">B0A55_01073</name>
</gene>
<dbReference type="Proteomes" id="UP000309340">
    <property type="component" value="Unassembled WGS sequence"/>
</dbReference>
<accession>A0A4U0Y3T2</accession>
<organism evidence="3 4">
    <name type="scientific">Friedmanniomyces simplex</name>
    <dbReference type="NCBI Taxonomy" id="329884"/>
    <lineage>
        <taxon>Eukaryota</taxon>
        <taxon>Fungi</taxon>
        <taxon>Dikarya</taxon>
        <taxon>Ascomycota</taxon>
        <taxon>Pezizomycotina</taxon>
        <taxon>Dothideomycetes</taxon>
        <taxon>Dothideomycetidae</taxon>
        <taxon>Mycosphaerellales</taxon>
        <taxon>Teratosphaeriaceae</taxon>
        <taxon>Friedmanniomyces</taxon>
    </lineage>
</organism>
<name>A0A4U0Y3T2_9PEZI</name>
<feature type="compositionally biased region" description="Acidic residues" evidence="1">
    <location>
        <begin position="573"/>
        <end position="583"/>
    </location>
</feature>
<keyword evidence="2" id="KW-0732">Signal</keyword>
<protein>
    <submittedName>
        <fullName evidence="3">Uncharacterized protein</fullName>
    </submittedName>
</protein>
<feature type="compositionally biased region" description="Low complexity" evidence="1">
    <location>
        <begin position="556"/>
        <end position="572"/>
    </location>
</feature>
<sequence length="884" mass="92690">MKFTTIVPAILAILTPLVAALSAAKHDSSSSPCGQTCMHRLLYNTAYSSAASGIGMVMDAYDSRSHCLAEPQRDICPDFIRQTVSDIAGAMMKTAHVPSNGVTHDDFLESMADVSRRAARLGMSCASLAVTTPDMPRGPRYDSMAWTLHRLSTHKSSNVNEKKLQQAIANHPAGKPNPGSLKEDKYTLLGSDTPSYILGPLMGGPGPCLDAILCSPDVFATISPVLIGALDEGVLPKDAFLLYLLESAHGSGKVKRGGEPSDVYSFEYAAWLKRPSHGGQGHQMPPKNYNVDKAWHHDMESHEPKLRSSTQPGEPQLFRSEEFQHETGMVRNRILQFEKMASNREDRQSFRELGADGKWRKNDRELNPSRLQDITDARWQGMADDQLGELETLRTKGGEPVLDSTGSPILRKVDKGKTGIREAGDVLSLEPVGQAVRTDNGHNVQKFDMRDADGVRMQGINAWLDDLEPHVWDGVRLGINNEAPWNVEGGPSSERPGDDSPEDDPPKDDPPKDDPPDSQPPKQDPPKDDSPKDDPPKDNPTQPKSSDGDSSHDGNEPSSSSSSTNGHDNPSDSSDDGDSDGSPDGDVPPLQLPPPLVLPPPPPAAPGPPPPGSAPSDPDDTSNDNGPSDSSDHPTPPDSPGTSPPGSVDYGPPDMFPEPDSSSGGTSSTDDTHTSDPDYVSPPGSAPGSPPSEPETPPSEPGAPDEPEQPRAKPSGKQLGKPTLLGGPAIIPPVWSHRTHAPSSTSSGLVVVTLYRTSASSSSSSSLAVTTALPVSASSVPSTSGSTSASGPVTASGDATTTVFSTVKPSSASPFSSTPTRALVTALAGSASNSASRGSFGGAVTTSSARFPAPTGATTFVTVVQSAASGGQGQGGVDVAIYWV</sequence>
<evidence type="ECO:0000256" key="1">
    <source>
        <dbReference type="SAM" id="MobiDB-lite"/>
    </source>
</evidence>
<comment type="caution">
    <text evidence="3">The sequence shown here is derived from an EMBL/GenBank/DDBJ whole genome shotgun (WGS) entry which is preliminary data.</text>
</comment>
<feature type="compositionally biased region" description="Pro residues" evidence="1">
    <location>
        <begin position="590"/>
        <end position="613"/>
    </location>
</feature>
<dbReference type="OrthoDB" id="3901582at2759"/>
<evidence type="ECO:0000313" key="3">
    <source>
        <dbReference type="EMBL" id="TKA82823.1"/>
    </source>
</evidence>
<dbReference type="EMBL" id="NAJQ01000024">
    <property type="protein sequence ID" value="TKA82823.1"/>
    <property type="molecule type" value="Genomic_DNA"/>
</dbReference>
<feature type="region of interest" description="Disordered" evidence="1">
    <location>
        <begin position="343"/>
        <end position="366"/>
    </location>
</feature>
<feature type="compositionally biased region" description="Low complexity" evidence="1">
    <location>
        <begin position="660"/>
        <end position="669"/>
    </location>
</feature>
<feature type="chain" id="PRO_5020516201" evidence="2">
    <location>
        <begin position="21"/>
        <end position="884"/>
    </location>
</feature>
<feature type="region of interest" description="Disordered" evidence="1">
    <location>
        <begin position="777"/>
        <end position="796"/>
    </location>
</feature>
<feature type="signal peptide" evidence="2">
    <location>
        <begin position="1"/>
        <end position="20"/>
    </location>
</feature>
<feature type="compositionally biased region" description="Pro residues" evidence="1">
    <location>
        <begin position="684"/>
        <end position="701"/>
    </location>
</feature>
<evidence type="ECO:0000256" key="2">
    <source>
        <dbReference type="SAM" id="SignalP"/>
    </source>
</evidence>
<dbReference type="AlphaFoldDB" id="A0A4U0Y3T2"/>
<feature type="region of interest" description="Disordered" evidence="1">
    <location>
        <begin position="481"/>
        <end position="731"/>
    </location>
</feature>
<feature type="compositionally biased region" description="Pro residues" evidence="1">
    <location>
        <begin position="634"/>
        <end position="643"/>
    </location>
</feature>